<dbReference type="SUPFAM" id="SSF53850">
    <property type="entry name" value="Periplasmic binding protein-like II"/>
    <property type="match status" value="1"/>
</dbReference>
<dbReference type="PANTHER" id="PTHR30346:SF28">
    <property type="entry name" value="HTH-TYPE TRANSCRIPTIONAL REGULATOR CYNR"/>
    <property type="match status" value="1"/>
</dbReference>
<keyword evidence="4" id="KW-0804">Transcription</keyword>
<dbReference type="InterPro" id="IPR000847">
    <property type="entry name" value="LysR_HTH_N"/>
</dbReference>
<dbReference type="EMBL" id="JACJHR010000011">
    <property type="protein sequence ID" value="MBB2499490.1"/>
    <property type="molecule type" value="Genomic_DNA"/>
</dbReference>
<accession>A0A8E1VWD0</accession>
<dbReference type="EMBL" id="PJMY01000003">
    <property type="protein sequence ID" value="PKV92614.1"/>
    <property type="molecule type" value="Genomic_DNA"/>
</dbReference>
<dbReference type="Pfam" id="PF00126">
    <property type="entry name" value="HTH_1"/>
    <property type="match status" value="1"/>
</dbReference>
<comment type="similarity">
    <text evidence="1">Belongs to the LysR transcriptional regulatory family.</text>
</comment>
<gene>
    <name evidence="7" type="ORF">ATK30_3436</name>
    <name evidence="6" type="ORF">H5411_10160</name>
</gene>
<proteinExistence type="inferred from homology"/>
<keyword evidence="8" id="KW-1185">Reference proteome</keyword>
<keyword evidence="2" id="KW-0805">Transcription regulation</keyword>
<dbReference type="Gene3D" id="1.10.10.10">
    <property type="entry name" value="Winged helix-like DNA-binding domain superfamily/Winged helix DNA-binding domain"/>
    <property type="match status" value="1"/>
</dbReference>
<evidence type="ECO:0000313" key="9">
    <source>
        <dbReference type="Proteomes" id="UP000550260"/>
    </source>
</evidence>
<reference evidence="6 9" key="2">
    <citation type="submission" date="2020-08" db="EMBL/GenBank/DDBJ databases">
        <title>Amycolatopsis echigonensis JCM 21831.</title>
        <authorList>
            <person name="Tedsree N."/>
            <person name="Kuncharoen N."/>
            <person name="Likhitwitayawuid K."/>
            <person name="Tanasupawat S."/>
        </authorList>
    </citation>
    <scope>NUCLEOTIDE SEQUENCE [LARGE SCALE GENOMIC DNA]</scope>
    <source>
        <strain evidence="6 9">JCM 21831</strain>
    </source>
</reference>
<evidence type="ECO:0000313" key="8">
    <source>
        <dbReference type="Proteomes" id="UP000233750"/>
    </source>
</evidence>
<evidence type="ECO:0000256" key="2">
    <source>
        <dbReference type="ARBA" id="ARBA00023015"/>
    </source>
</evidence>
<dbReference type="InterPro" id="IPR036388">
    <property type="entry name" value="WH-like_DNA-bd_sf"/>
</dbReference>
<name>A0A2N3WFF8_9PSEU</name>
<evidence type="ECO:0000313" key="6">
    <source>
        <dbReference type="EMBL" id="MBB2499490.1"/>
    </source>
</evidence>
<dbReference type="PANTHER" id="PTHR30346">
    <property type="entry name" value="TRANSCRIPTIONAL DUAL REGULATOR HCAR-RELATED"/>
    <property type="match status" value="1"/>
</dbReference>
<dbReference type="OrthoDB" id="63123at2"/>
<dbReference type="CDD" id="cd05466">
    <property type="entry name" value="PBP2_LTTR_substrate"/>
    <property type="match status" value="1"/>
</dbReference>
<dbReference type="GO" id="GO:0003677">
    <property type="term" value="F:DNA binding"/>
    <property type="evidence" value="ECO:0007669"/>
    <property type="project" value="UniProtKB-KW"/>
</dbReference>
<accession>A0A2N3WFF8</accession>
<dbReference type="InterPro" id="IPR005119">
    <property type="entry name" value="LysR_subst-bd"/>
</dbReference>
<protein>
    <submittedName>
        <fullName evidence="7">DNA-binding transcriptional LysR family regulator</fullName>
    </submittedName>
    <submittedName>
        <fullName evidence="6">LysR family transcriptional regulator</fullName>
    </submittedName>
</protein>
<evidence type="ECO:0000256" key="1">
    <source>
        <dbReference type="ARBA" id="ARBA00009437"/>
    </source>
</evidence>
<keyword evidence="3 7" id="KW-0238">DNA-binding</keyword>
<evidence type="ECO:0000259" key="5">
    <source>
        <dbReference type="PROSITE" id="PS50931"/>
    </source>
</evidence>
<dbReference type="Proteomes" id="UP000233750">
    <property type="component" value="Unassembled WGS sequence"/>
</dbReference>
<dbReference type="GO" id="GO:0032993">
    <property type="term" value="C:protein-DNA complex"/>
    <property type="evidence" value="ECO:0007669"/>
    <property type="project" value="TreeGrafter"/>
</dbReference>
<dbReference type="SUPFAM" id="SSF46785">
    <property type="entry name" value="Winged helix' DNA-binding domain"/>
    <property type="match status" value="1"/>
</dbReference>
<dbReference type="Gene3D" id="3.40.190.10">
    <property type="entry name" value="Periplasmic binding protein-like II"/>
    <property type="match status" value="2"/>
</dbReference>
<dbReference type="GO" id="GO:0003700">
    <property type="term" value="F:DNA-binding transcription factor activity"/>
    <property type="evidence" value="ECO:0007669"/>
    <property type="project" value="InterPro"/>
</dbReference>
<evidence type="ECO:0000256" key="4">
    <source>
        <dbReference type="ARBA" id="ARBA00023163"/>
    </source>
</evidence>
<dbReference type="RefSeq" id="WP_101436403.1">
    <property type="nucleotide sequence ID" value="NZ_JACJHR010000011.1"/>
</dbReference>
<evidence type="ECO:0000256" key="3">
    <source>
        <dbReference type="ARBA" id="ARBA00023125"/>
    </source>
</evidence>
<dbReference type="PRINTS" id="PR00039">
    <property type="entry name" value="HTHLYSR"/>
</dbReference>
<dbReference type="AlphaFoldDB" id="A0A2N3WFF8"/>
<sequence>MDAVDLTPGELRLLLAVERAGSFTAAAAELSLTQSAISHAVRTCERKVGAVLFERGRTGARPTAAGARALVHARLILRQLDVLRAEARGAAAGTLTGPLRIAAFRSAAAHLLPAALERLTAKHSGLRPQVLVVPELGRGTAGEVADGRADVAIATLSEDEPPPAGLVAGELFREPYFLVNPGNQADPRALPLLDWPENCSSYTRSWWARQDWLPAAKMEVADDGVVLSMVAQGIGMAILPKLTLAAAAPGVTVTPIADPPSRRVGYVATYAGAQSLAVRELVRELRAVAEAQAVQENVY</sequence>
<reference evidence="7 8" key="1">
    <citation type="submission" date="2017-12" db="EMBL/GenBank/DDBJ databases">
        <title>Sequencing the genomes of 1000 Actinobacteria strains.</title>
        <authorList>
            <person name="Klenk H.-P."/>
        </authorList>
    </citation>
    <scope>NUCLEOTIDE SEQUENCE [LARGE SCALE GENOMIC DNA]</scope>
    <source>
        <strain evidence="7 8">DSM 45165</strain>
    </source>
</reference>
<comment type="caution">
    <text evidence="7">The sequence shown here is derived from an EMBL/GenBank/DDBJ whole genome shotgun (WGS) entry which is preliminary data.</text>
</comment>
<dbReference type="Proteomes" id="UP000550260">
    <property type="component" value="Unassembled WGS sequence"/>
</dbReference>
<evidence type="ECO:0000313" key="7">
    <source>
        <dbReference type="EMBL" id="PKV92614.1"/>
    </source>
</evidence>
<organism evidence="7 8">
    <name type="scientific">Amycolatopsis echigonensis</name>
    <dbReference type="NCBI Taxonomy" id="2576905"/>
    <lineage>
        <taxon>Bacteria</taxon>
        <taxon>Bacillati</taxon>
        <taxon>Actinomycetota</taxon>
        <taxon>Actinomycetes</taxon>
        <taxon>Pseudonocardiales</taxon>
        <taxon>Pseudonocardiaceae</taxon>
        <taxon>Amycolatopsis</taxon>
    </lineage>
</organism>
<dbReference type="PROSITE" id="PS50931">
    <property type="entry name" value="HTH_LYSR"/>
    <property type="match status" value="1"/>
</dbReference>
<dbReference type="InterPro" id="IPR036390">
    <property type="entry name" value="WH_DNA-bd_sf"/>
</dbReference>
<feature type="domain" description="HTH lysR-type" evidence="5">
    <location>
        <begin position="6"/>
        <end position="63"/>
    </location>
</feature>
<dbReference type="Pfam" id="PF03466">
    <property type="entry name" value="LysR_substrate"/>
    <property type="match status" value="1"/>
</dbReference>